<evidence type="ECO:0000313" key="1">
    <source>
        <dbReference type="EMBL" id="KAJ8891576.1"/>
    </source>
</evidence>
<dbReference type="Proteomes" id="UP001159363">
    <property type="component" value="Chromosome 2"/>
</dbReference>
<comment type="caution">
    <text evidence="1">The sequence shown here is derived from an EMBL/GenBank/DDBJ whole genome shotgun (WGS) entry which is preliminary data.</text>
</comment>
<accession>A0ABQ9I5D8</accession>
<dbReference type="EMBL" id="JARBHB010000002">
    <property type="protein sequence ID" value="KAJ8891576.1"/>
    <property type="molecule type" value="Genomic_DNA"/>
</dbReference>
<reference evidence="1 2" key="1">
    <citation type="submission" date="2023-02" db="EMBL/GenBank/DDBJ databases">
        <title>LHISI_Scaffold_Assembly.</title>
        <authorList>
            <person name="Stuart O.P."/>
            <person name="Cleave R."/>
            <person name="Magrath M.J.L."/>
            <person name="Mikheyev A.S."/>
        </authorList>
    </citation>
    <scope>NUCLEOTIDE SEQUENCE [LARGE SCALE GENOMIC DNA]</scope>
    <source>
        <strain evidence="1">Daus_M_001</strain>
        <tissue evidence="1">Leg muscle</tissue>
    </source>
</reference>
<name>A0ABQ9I5D8_9NEOP</name>
<proteinExistence type="predicted"/>
<gene>
    <name evidence="1" type="ORF">PR048_004104</name>
</gene>
<sequence length="157" mass="17704">MLHNSMNSASARVPLFQRMFPDSSIASRLQLQRTKMEHLKKCLECNHIVAGFDESLNTIAQKGQMDISVLFWSAETNQLSLLVALDFISVHCAFKAAVNVTQWNVVEFLSSLLYYLFKNVPAGMAVYCRNSSSSQFPLKFCVVRLPKNARVVERVVA</sequence>
<keyword evidence="2" id="KW-1185">Reference proteome</keyword>
<evidence type="ECO:0000313" key="2">
    <source>
        <dbReference type="Proteomes" id="UP001159363"/>
    </source>
</evidence>
<organism evidence="1 2">
    <name type="scientific">Dryococelus australis</name>
    <dbReference type="NCBI Taxonomy" id="614101"/>
    <lineage>
        <taxon>Eukaryota</taxon>
        <taxon>Metazoa</taxon>
        <taxon>Ecdysozoa</taxon>
        <taxon>Arthropoda</taxon>
        <taxon>Hexapoda</taxon>
        <taxon>Insecta</taxon>
        <taxon>Pterygota</taxon>
        <taxon>Neoptera</taxon>
        <taxon>Polyneoptera</taxon>
        <taxon>Phasmatodea</taxon>
        <taxon>Verophasmatodea</taxon>
        <taxon>Anareolatae</taxon>
        <taxon>Phasmatidae</taxon>
        <taxon>Eurycanthinae</taxon>
        <taxon>Dryococelus</taxon>
    </lineage>
</organism>
<protein>
    <submittedName>
        <fullName evidence="1">Uncharacterized protein</fullName>
    </submittedName>
</protein>